<gene>
    <name evidence="3" type="ORF">EV192_102534</name>
</gene>
<organism evidence="3 4">
    <name type="scientific">Actinocrispum wychmicini</name>
    <dbReference type="NCBI Taxonomy" id="1213861"/>
    <lineage>
        <taxon>Bacteria</taxon>
        <taxon>Bacillati</taxon>
        <taxon>Actinomycetota</taxon>
        <taxon>Actinomycetes</taxon>
        <taxon>Pseudonocardiales</taxon>
        <taxon>Pseudonocardiaceae</taxon>
        <taxon>Actinocrispum</taxon>
    </lineage>
</organism>
<dbReference type="OrthoDB" id="3724977at2"/>
<dbReference type="SMART" id="SM00867">
    <property type="entry name" value="YceI"/>
    <property type="match status" value="1"/>
</dbReference>
<dbReference type="Pfam" id="PF04264">
    <property type="entry name" value="YceI"/>
    <property type="match status" value="1"/>
</dbReference>
<dbReference type="RefSeq" id="WP_132114133.1">
    <property type="nucleotide sequence ID" value="NZ_SLWS01000002.1"/>
</dbReference>
<evidence type="ECO:0000313" key="4">
    <source>
        <dbReference type="Proteomes" id="UP000295680"/>
    </source>
</evidence>
<protein>
    <submittedName>
        <fullName evidence="3">Polyisoprenoid-binding protein YceI</fullName>
    </submittedName>
</protein>
<dbReference type="InterPro" id="IPR007372">
    <property type="entry name" value="Lipid/polyisoprenoid-bd_YceI"/>
</dbReference>
<dbReference type="InterPro" id="IPR036761">
    <property type="entry name" value="TTHA0802/YceI-like_sf"/>
</dbReference>
<dbReference type="AlphaFoldDB" id="A0A4R2JYD2"/>
<comment type="caution">
    <text evidence="3">The sequence shown here is derived from an EMBL/GenBank/DDBJ whole genome shotgun (WGS) entry which is preliminary data.</text>
</comment>
<feature type="domain" description="Lipid/polyisoprenoid-binding YceI-like" evidence="2">
    <location>
        <begin position="4"/>
        <end position="177"/>
    </location>
</feature>
<evidence type="ECO:0000256" key="1">
    <source>
        <dbReference type="ARBA" id="ARBA00008812"/>
    </source>
</evidence>
<proteinExistence type="inferred from homology"/>
<name>A0A4R2JYD2_9PSEU</name>
<reference evidence="3 4" key="1">
    <citation type="submission" date="2019-03" db="EMBL/GenBank/DDBJ databases">
        <title>Genomic Encyclopedia of Type Strains, Phase IV (KMG-IV): sequencing the most valuable type-strain genomes for metagenomic binning, comparative biology and taxonomic classification.</title>
        <authorList>
            <person name="Goeker M."/>
        </authorList>
    </citation>
    <scope>NUCLEOTIDE SEQUENCE [LARGE SCALE GENOMIC DNA]</scope>
    <source>
        <strain evidence="3 4">DSM 45934</strain>
    </source>
</reference>
<comment type="similarity">
    <text evidence="1">Belongs to the UPF0312 family.</text>
</comment>
<accession>A0A4R2JYD2</accession>
<evidence type="ECO:0000313" key="3">
    <source>
        <dbReference type="EMBL" id="TCO62396.1"/>
    </source>
</evidence>
<dbReference type="SUPFAM" id="SSF101874">
    <property type="entry name" value="YceI-like"/>
    <property type="match status" value="1"/>
</dbReference>
<evidence type="ECO:0000259" key="2">
    <source>
        <dbReference type="SMART" id="SM00867"/>
    </source>
</evidence>
<sequence length="181" mass="19169">MATTVRIGPDNGRLLLRTGRKGLAAPAGHDLTIEITRWSGELVLADDVAASTVTITAETGSLRVIEGKGGAIALSERDKREIAATTRRLLDSDHQPEARFTSDKITRTDGDGTVAGTLTLLGQDRPFQMRVSQPGENRFLGTGTVIQSDYGIKPYTAMLGALKLADPVVVEAVIDLSGAGR</sequence>
<keyword evidence="4" id="KW-1185">Reference proteome</keyword>
<dbReference type="EMBL" id="SLWS01000002">
    <property type="protein sequence ID" value="TCO62396.1"/>
    <property type="molecule type" value="Genomic_DNA"/>
</dbReference>
<dbReference type="Proteomes" id="UP000295680">
    <property type="component" value="Unassembled WGS sequence"/>
</dbReference>
<dbReference type="Gene3D" id="2.40.128.110">
    <property type="entry name" value="Lipid/polyisoprenoid-binding, YceI-like"/>
    <property type="match status" value="1"/>
</dbReference>